<dbReference type="HOGENOM" id="CLU_780311_0_0_6"/>
<protein>
    <submittedName>
        <fullName evidence="2">Uncharacterized protein</fullName>
    </submittedName>
</protein>
<name>A0A098GA62_9GAMM</name>
<dbReference type="EMBL" id="LN614827">
    <property type="protein sequence ID" value="CEG58375.1"/>
    <property type="molecule type" value="Genomic_DNA"/>
</dbReference>
<dbReference type="Proteomes" id="UP000032430">
    <property type="component" value="Chromosome I"/>
</dbReference>
<gene>
    <name evidence="2" type="ORF">LFA_3026</name>
</gene>
<dbReference type="AlphaFoldDB" id="A0A098GA62"/>
<organism evidence="2 3">
    <name type="scientific">Legionella fallonii LLAP-10</name>
    <dbReference type="NCBI Taxonomy" id="1212491"/>
    <lineage>
        <taxon>Bacteria</taxon>
        <taxon>Pseudomonadati</taxon>
        <taxon>Pseudomonadota</taxon>
        <taxon>Gammaproteobacteria</taxon>
        <taxon>Legionellales</taxon>
        <taxon>Legionellaceae</taxon>
        <taxon>Legionella</taxon>
    </lineage>
</organism>
<evidence type="ECO:0000313" key="3">
    <source>
        <dbReference type="Proteomes" id="UP000032430"/>
    </source>
</evidence>
<feature type="region of interest" description="Disordered" evidence="1">
    <location>
        <begin position="1"/>
        <end position="23"/>
    </location>
</feature>
<dbReference type="RefSeq" id="WP_045096705.1">
    <property type="nucleotide sequence ID" value="NZ_LN614827.1"/>
</dbReference>
<evidence type="ECO:0000256" key="1">
    <source>
        <dbReference type="SAM" id="MobiDB-lite"/>
    </source>
</evidence>
<evidence type="ECO:0000313" key="2">
    <source>
        <dbReference type="EMBL" id="CEG58375.1"/>
    </source>
</evidence>
<dbReference type="KEGG" id="lfa:LFA_3026"/>
<sequence>MGNDHKKTTIPKDENRTDNLSENTRDNHYVISNEIFYTNLSPDALHKCDEQFNSLRKTINLTSDSEAVNNVLYLLSLRNVYPEIINKEYKWQEKLLLNLDKACSEQVEFSVKKKLITHVSNHISPSLGDDVYFQLKIQICALQHIPDEIKIESLRLFFDPNNGLPEFTIRNYLITLTTVFVNNSNLFRKTNDDVIKLFFDRLVKLSKAEDGFVSFPLSGLTSNINGYSDFLKKMNISFPDMIFTCNPSYQLIIASLLTFMYAEEKITKNDFEKIKDDLIKSFELQLDSKQRYCPIDVNNSLFEENEQNILNNLFSYKPLEKTIKKYGLFNQSGFKDITIICEPENENSNLKNSNR</sequence>
<proteinExistence type="predicted"/>
<dbReference type="STRING" id="1212491.LFA_3026"/>
<keyword evidence="3" id="KW-1185">Reference proteome</keyword>
<reference evidence="3" key="1">
    <citation type="submission" date="2014-09" db="EMBL/GenBank/DDBJ databases">
        <authorList>
            <person name="Gomez-Valero L."/>
        </authorList>
    </citation>
    <scope>NUCLEOTIDE SEQUENCE [LARGE SCALE GENOMIC DNA]</scope>
    <source>
        <strain evidence="3">ATCC700992</strain>
    </source>
</reference>
<accession>A0A098GA62</accession>